<evidence type="ECO:0000256" key="3">
    <source>
        <dbReference type="ARBA" id="ARBA00012552"/>
    </source>
</evidence>
<feature type="region of interest" description="Disordered" evidence="12">
    <location>
        <begin position="1"/>
        <end position="23"/>
    </location>
</feature>
<dbReference type="InterPro" id="IPR014001">
    <property type="entry name" value="Helicase_ATP-bd"/>
</dbReference>
<dbReference type="GO" id="GO:0005730">
    <property type="term" value="C:nucleolus"/>
    <property type="evidence" value="ECO:0007669"/>
    <property type="project" value="UniProtKB-SubCell"/>
</dbReference>
<dbReference type="GO" id="GO:0005524">
    <property type="term" value="F:ATP binding"/>
    <property type="evidence" value="ECO:0007669"/>
    <property type="project" value="UniProtKB-KW"/>
</dbReference>
<dbReference type="Gene3D" id="3.40.50.300">
    <property type="entry name" value="P-loop containing nucleotide triphosphate hydrolases"/>
    <property type="match status" value="2"/>
</dbReference>
<dbReference type="SMART" id="SM00487">
    <property type="entry name" value="DEXDc"/>
    <property type="match status" value="1"/>
</dbReference>
<dbReference type="Proteomes" id="UP000694843">
    <property type="component" value="Unplaced"/>
</dbReference>
<feature type="compositionally biased region" description="Basic residues" evidence="12">
    <location>
        <begin position="669"/>
        <end position="679"/>
    </location>
</feature>
<dbReference type="PANTHER" id="PTHR47959">
    <property type="entry name" value="ATP-DEPENDENT RNA HELICASE RHLE-RELATED"/>
    <property type="match status" value="1"/>
</dbReference>
<evidence type="ECO:0000313" key="16">
    <source>
        <dbReference type="EMBL" id="KAA0201697.1"/>
    </source>
</evidence>
<keyword evidence="17" id="KW-1185">Reference proteome</keyword>
<feature type="region of interest" description="Disordered" evidence="12">
    <location>
        <begin position="855"/>
        <end position="901"/>
    </location>
</feature>
<dbReference type="CDD" id="cd18787">
    <property type="entry name" value="SF2_C_DEAD"/>
    <property type="match status" value="1"/>
</dbReference>
<feature type="compositionally biased region" description="Basic residues" evidence="12">
    <location>
        <begin position="890"/>
        <end position="901"/>
    </location>
</feature>
<evidence type="ECO:0000256" key="1">
    <source>
        <dbReference type="ARBA" id="ARBA00004604"/>
    </source>
</evidence>
<dbReference type="AlphaFoldDB" id="A0A6A0H9P7"/>
<evidence type="ECO:0000259" key="15">
    <source>
        <dbReference type="PROSITE" id="PS51195"/>
    </source>
</evidence>
<dbReference type="InterPro" id="IPR050079">
    <property type="entry name" value="DEAD_box_RNA_helicase"/>
</dbReference>
<evidence type="ECO:0000256" key="11">
    <source>
        <dbReference type="PROSITE-ProRule" id="PRU00552"/>
    </source>
</evidence>
<dbReference type="SMART" id="SM01123">
    <property type="entry name" value="DBP10CT"/>
    <property type="match status" value="1"/>
</dbReference>
<evidence type="ECO:0000256" key="6">
    <source>
        <dbReference type="ARBA" id="ARBA00022806"/>
    </source>
</evidence>
<dbReference type="Pfam" id="PF08147">
    <property type="entry name" value="DBP10CT"/>
    <property type="match status" value="1"/>
</dbReference>
<dbReference type="EC" id="3.6.4.13" evidence="3"/>
<dbReference type="PROSITE" id="PS00039">
    <property type="entry name" value="DEAD_ATP_HELICASE"/>
    <property type="match status" value="1"/>
</dbReference>
<dbReference type="GO" id="GO:0003724">
    <property type="term" value="F:RNA helicase activity"/>
    <property type="evidence" value="ECO:0007669"/>
    <property type="project" value="UniProtKB-EC"/>
</dbReference>
<reference evidence="18" key="4">
    <citation type="submission" date="2025-04" db="UniProtKB">
        <authorList>
            <consortium name="RefSeq"/>
        </authorList>
    </citation>
    <scope>IDENTIFICATION</scope>
    <source>
        <tissue evidence="18">Whole organism</tissue>
    </source>
</reference>
<dbReference type="Proteomes" id="UP000711488">
    <property type="component" value="Unassembled WGS sequence"/>
</dbReference>
<proteinExistence type="inferred from homology"/>
<comment type="catalytic activity">
    <reaction evidence="10">
        <text>ATP + H2O = ADP + phosphate + H(+)</text>
        <dbReference type="Rhea" id="RHEA:13065"/>
        <dbReference type="ChEBI" id="CHEBI:15377"/>
        <dbReference type="ChEBI" id="CHEBI:15378"/>
        <dbReference type="ChEBI" id="CHEBI:30616"/>
        <dbReference type="ChEBI" id="CHEBI:43474"/>
        <dbReference type="ChEBI" id="CHEBI:456216"/>
        <dbReference type="EC" id="3.6.4.13"/>
    </reaction>
</comment>
<dbReference type="RefSeq" id="XP_018023508.1">
    <property type="nucleotide sequence ID" value="XM_018168019.2"/>
</dbReference>
<dbReference type="KEGG" id="hazt:108679403"/>
<dbReference type="GO" id="GO:0016787">
    <property type="term" value="F:hydrolase activity"/>
    <property type="evidence" value="ECO:0007669"/>
    <property type="project" value="UniProtKB-KW"/>
</dbReference>
<dbReference type="InterPro" id="IPR011545">
    <property type="entry name" value="DEAD/DEAH_box_helicase_dom"/>
</dbReference>
<comment type="subcellular location">
    <subcellularLocation>
        <location evidence="1">Nucleus</location>
        <location evidence="1">Nucleolus</location>
    </subcellularLocation>
</comment>
<dbReference type="EMBL" id="JQDR03005139">
    <property type="protein sequence ID" value="KAA0201697.1"/>
    <property type="molecule type" value="Genomic_DNA"/>
</dbReference>
<feature type="short sequence motif" description="Q motif" evidence="11">
    <location>
        <begin position="51"/>
        <end position="79"/>
    </location>
</feature>
<name>A0A6A0H9P7_HYAAZ</name>
<gene>
    <name evidence="18" type="primary">LOC108679403</name>
    <name evidence="16" type="ORF">HAZT_HAZT002340</name>
</gene>
<sequence length="901" mass="102622">MQLDSWGAPISIKSSQDPEEEELGIGTSEAFLEGADKHRVKNVGPKKHKQSAFQALGFSQAVCDGIRKTGYRCPTPIQRAAIPAILGGQDVFAMARTGSGKTACFLLPMFEALKAHSARSGARALILVPTRELAVQTLKFAVNLGKFTGLHCVLVVGGESMDQQFNALHQQPDIIIATPGRLMHVCVEMELRLDNVQYVVFDEADRLFEMGFREQLEEILARLAVNRQTLLFSATLPKMLAEFAKAGLNNPAMIRLDKDDKLSEALQVAYFSVQNNSKLHLLLFILQHVIKFNEQVIIFAATQFQVQFLEQALEKCNFPSAYLFSDMDPTSRKINAAKFQTKTVNILIATDIAGRGIDIPSLDYVINYDFPPNAKTFIHRVGRAARAGKSGVALSFVAVEEEPFLWDLSRFLGRSVLFSPKIETGAKNPVPLDMNPQNLVQNTSCAPEKNDEKTKPSVEWNFHFGKVPQEIISEECDMVAKLEEDTELMYLKRKSDNAYQMYRRNCPKPTREALKEMKLSRQIISMGDHPLLVKSFQKNFYFTTCNLDENLLQQRKKLMEELKNVKPKKTIFEIGVTGMRDRAKVMKKKRERDDEYIEKYQAKLDEKRAKYDAMQEFKNKPVDLPMVADDDIQYEFPQTLNTQDAMQIVVEKFDAERREKEERDELRGKKISKRQRRKEKAAAGNSIGKKQEAAGTGNFFIPYAPSDAHEDKGYRVNESTSFASESLNAEMDTMEDNYLGMARLKTVKRWDVKKNKFVGPKATEKKIRTECGTTIRSSYKTDRYSMWLKRNRLDEDQLQAAGGADFDLDKKPDGKRELFKVISTKSESKIHPLLQAQHKKGLETGMPIKEEVRNEQQIAKERKLQKRYQSDRDRGKAMKKIRGKLLGNQARKRKVPKKKHV</sequence>
<dbReference type="PROSITE" id="PS51194">
    <property type="entry name" value="HELICASE_CTER"/>
    <property type="match status" value="1"/>
</dbReference>
<evidence type="ECO:0000256" key="9">
    <source>
        <dbReference type="ARBA" id="ARBA00023242"/>
    </source>
</evidence>
<comment type="similarity">
    <text evidence="2">Belongs to the DEAD box helicase family. DDX54/DBP10 subfamily.</text>
</comment>
<reference evidence="16" key="3">
    <citation type="submission" date="2019-06" db="EMBL/GenBank/DDBJ databases">
        <authorList>
            <person name="Poynton C."/>
            <person name="Hasenbein S."/>
            <person name="Benoit J.B."/>
            <person name="Sepulveda M.S."/>
            <person name="Poelchau M.F."/>
            <person name="Murali S.C."/>
            <person name="Chen S."/>
            <person name="Glastad K.M."/>
            <person name="Werren J.H."/>
            <person name="Vineis J.H."/>
            <person name="Bowen J.L."/>
            <person name="Friedrich M."/>
            <person name="Jones J."/>
            <person name="Robertson H.M."/>
            <person name="Feyereisen R."/>
            <person name="Mechler-Hickson A."/>
            <person name="Mathers N."/>
            <person name="Lee C.E."/>
            <person name="Colbourne J.K."/>
            <person name="Biales A."/>
            <person name="Johnston J.S."/>
            <person name="Wellborn G.A."/>
            <person name="Rosendale A.J."/>
            <person name="Cridge A.G."/>
            <person name="Munoz-Torres M.C."/>
            <person name="Bain P.A."/>
            <person name="Manny A.R."/>
            <person name="Major K.M."/>
            <person name="Lambert F.N."/>
            <person name="Vulpe C.D."/>
            <person name="Tuck P."/>
            <person name="Blalock B.J."/>
            <person name="Lin Y.-Y."/>
            <person name="Smith M.E."/>
            <person name="Ochoa-Acuna H."/>
            <person name="Chen M.-J.M."/>
            <person name="Childers C.P."/>
            <person name="Qu J."/>
            <person name="Dugan S."/>
            <person name="Lee S.L."/>
            <person name="Chao H."/>
            <person name="Dinh H."/>
            <person name="Han Y."/>
            <person name="Doddapaneni H."/>
            <person name="Worley K.C."/>
            <person name="Muzny D.M."/>
            <person name="Gibbs R.A."/>
            <person name="Richards S."/>
        </authorList>
    </citation>
    <scope>NUCLEOTIDE SEQUENCE</scope>
    <source>
        <strain evidence="16">HAZT.00-mixed</strain>
        <tissue evidence="16">Whole organism</tissue>
    </source>
</reference>
<evidence type="ECO:0000256" key="8">
    <source>
        <dbReference type="ARBA" id="ARBA00022884"/>
    </source>
</evidence>
<reference evidence="16" key="2">
    <citation type="journal article" date="2018" name="Environ. Sci. Technol.">
        <title>The Toxicogenome of Hyalella azteca: A Model for Sediment Ecotoxicology and Evolutionary Toxicology.</title>
        <authorList>
            <person name="Poynton H.C."/>
            <person name="Hasenbein S."/>
            <person name="Benoit J.B."/>
            <person name="Sepulveda M.S."/>
            <person name="Poelchau M.F."/>
            <person name="Hughes D.S.T."/>
            <person name="Murali S.C."/>
            <person name="Chen S."/>
            <person name="Glastad K.M."/>
            <person name="Goodisman M.A.D."/>
            <person name="Werren J.H."/>
            <person name="Vineis J.H."/>
            <person name="Bowen J.L."/>
            <person name="Friedrich M."/>
            <person name="Jones J."/>
            <person name="Robertson H.M."/>
            <person name="Feyereisen R."/>
            <person name="Mechler-Hickson A."/>
            <person name="Mathers N."/>
            <person name="Lee C.E."/>
            <person name="Colbourne J.K."/>
            <person name="Biales A."/>
            <person name="Johnston J.S."/>
            <person name="Wellborn G.A."/>
            <person name="Rosendale A.J."/>
            <person name="Cridge A.G."/>
            <person name="Munoz-Torres M.C."/>
            <person name="Bain P.A."/>
            <person name="Manny A.R."/>
            <person name="Major K.M."/>
            <person name="Lambert F.N."/>
            <person name="Vulpe C.D."/>
            <person name="Tuck P."/>
            <person name="Blalock B.J."/>
            <person name="Lin Y.Y."/>
            <person name="Smith M.E."/>
            <person name="Ochoa-Acuna H."/>
            <person name="Chen M.M."/>
            <person name="Childers C.P."/>
            <person name="Qu J."/>
            <person name="Dugan S."/>
            <person name="Lee S.L."/>
            <person name="Chao H."/>
            <person name="Dinh H."/>
            <person name="Han Y."/>
            <person name="Doddapaneni H."/>
            <person name="Worley K.C."/>
            <person name="Muzny D.M."/>
            <person name="Gibbs R.A."/>
            <person name="Richards S."/>
        </authorList>
    </citation>
    <scope>NUCLEOTIDE SEQUENCE</scope>
    <source>
        <strain evidence="16">HAZT.00-mixed</strain>
        <tissue evidence="16">Whole organism</tissue>
    </source>
</reference>
<dbReference type="InterPro" id="IPR014014">
    <property type="entry name" value="RNA_helicase_DEAD_Q_motif"/>
</dbReference>
<evidence type="ECO:0000313" key="17">
    <source>
        <dbReference type="Proteomes" id="UP000694843"/>
    </source>
</evidence>
<evidence type="ECO:0000256" key="5">
    <source>
        <dbReference type="ARBA" id="ARBA00022801"/>
    </source>
</evidence>
<dbReference type="CDD" id="cd17959">
    <property type="entry name" value="DEADc_DDX54"/>
    <property type="match status" value="1"/>
</dbReference>
<feature type="region of interest" description="Disordered" evidence="12">
    <location>
        <begin position="656"/>
        <end position="690"/>
    </location>
</feature>
<keyword evidence="8" id="KW-0694">RNA-binding</keyword>
<dbReference type="SMART" id="SM00490">
    <property type="entry name" value="HELICc"/>
    <property type="match status" value="1"/>
</dbReference>
<dbReference type="InterPro" id="IPR000629">
    <property type="entry name" value="RNA-helicase_DEAD-box_CS"/>
</dbReference>
<evidence type="ECO:0000313" key="18">
    <source>
        <dbReference type="RefSeq" id="XP_018023508.1"/>
    </source>
</evidence>
<feature type="domain" description="Helicase C-terminal" evidence="14">
    <location>
        <begin position="284"/>
        <end position="430"/>
    </location>
</feature>
<evidence type="ECO:0000256" key="2">
    <source>
        <dbReference type="ARBA" id="ARBA00010379"/>
    </source>
</evidence>
<dbReference type="Pfam" id="PF00271">
    <property type="entry name" value="Helicase_C"/>
    <property type="match status" value="1"/>
</dbReference>
<protein>
    <recommendedName>
        <fullName evidence="3">RNA helicase</fullName>
        <ecNumber evidence="3">3.6.4.13</ecNumber>
    </recommendedName>
</protein>
<dbReference type="SUPFAM" id="SSF52540">
    <property type="entry name" value="P-loop containing nucleoside triphosphate hydrolases"/>
    <property type="match status" value="1"/>
</dbReference>
<dbReference type="InterPro" id="IPR012541">
    <property type="entry name" value="DBP10_C"/>
</dbReference>
<dbReference type="OrthoDB" id="10261375at2759"/>
<dbReference type="InterPro" id="IPR033517">
    <property type="entry name" value="DDX54/DBP10_DEAD-box_helicase"/>
</dbReference>
<dbReference type="InterPro" id="IPR027417">
    <property type="entry name" value="P-loop_NTPase"/>
</dbReference>
<evidence type="ECO:0000259" key="13">
    <source>
        <dbReference type="PROSITE" id="PS51192"/>
    </source>
</evidence>
<dbReference type="InterPro" id="IPR001650">
    <property type="entry name" value="Helicase_C-like"/>
</dbReference>
<accession>A0A6A0H9P7</accession>
<evidence type="ECO:0000256" key="10">
    <source>
        <dbReference type="ARBA" id="ARBA00047984"/>
    </source>
</evidence>
<feature type="compositionally biased region" description="Basic and acidic residues" evidence="12">
    <location>
        <begin position="855"/>
        <end position="876"/>
    </location>
</feature>
<dbReference type="Pfam" id="PF00270">
    <property type="entry name" value="DEAD"/>
    <property type="match status" value="1"/>
</dbReference>
<dbReference type="GO" id="GO:0005829">
    <property type="term" value="C:cytosol"/>
    <property type="evidence" value="ECO:0007669"/>
    <property type="project" value="TreeGrafter"/>
</dbReference>
<dbReference type="PANTHER" id="PTHR47959:SF8">
    <property type="entry name" value="RNA HELICASE"/>
    <property type="match status" value="1"/>
</dbReference>
<keyword evidence="4" id="KW-0547">Nucleotide-binding</keyword>
<reference evidence="16" key="1">
    <citation type="submission" date="2014-08" db="EMBL/GenBank/DDBJ databases">
        <authorList>
            <person name="Murali S."/>
            <person name="Richards S."/>
            <person name="Bandaranaike D."/>
            <person name="Bellair M."/>
            <person name="Blankenburg K."/>
            <person name="Chao H."/>
            <person name="Dinh H."/>
            <person name="Doddapaneni H."/>
            <person name="Dugan-Rocha S."/>
            <person name="Elkadiri S."/>
            <person name="Gnanaolivu R."/>
            <person name="Hughes D."/>
            <person name="Lee S."/>
            <person name="Li M."/>
            <person name="Ming W."/>
            <person name="Munidasa M."/>
            <person name="Muniz J."/>
            <person name="Nguyen L."/>
            <person name="Osuji N."/>
            <person name="Pu L.-L."/>
            <person name="Puazo M."/>
            <person name="Skinner E."/>
            <person name="Qu C."/>
            <person name="Quiroz J."/>
            <person name="Raj R."/>
            <person name="Weissenberger G."/>
            <person name="Xin Y."/>
            <person name="Zou X."/>
            <person name="Han Y."/>
            <person name="Worley K."/>
            <person name="Muzny D."/>
            <person name="Gibbs R."/>
        </authorList>
    </citation>
    <scope>NUCLEOTIDE SEQUENCE</scope>
    <source>
        <strain evidence="16">HAZT.00-mixed</strain>
        <tissue evidence="16">Whole organism</tissue>
    </source>
</reference>
<organism evidence="16">
    <name type="scientific">Hyalella azteca</name>
    <name type="common">Amphipod</name>
    <dbReference type="NCBI Taxonomy" id="294128"/>
    <lineage>
        <taxon>Eukaryota</taxon>
        <taxon>Metazoa</taxon>
        <taxon>Ecdysozoa</taxon>
        <taxon>Arthropoda</taxon>
        <taxon>Crustacea</taxon>
        <taxon>Multicrustacea</taxon>
        <taxon>Malacostraca</taxon>
        <taxon>Eumalacostraca</taxon>
        <taxon>Peracarida</taxon>
        <taxon>Amphipoda</taxon>
        <taxon>Senticaudata</taxon>
        <taxon>Talitrida</taxon>
        <taxon>Talitroidea</taxon>
        <taxon>Hyalellidae</taxon>
        <taxon>Hyalella</taxon>
    </lineage>
</organism>
<dbReference type="GeneID" id="108679403"/>
<evidence type="ECO:0000256" key="12">
    <source>
        <dbReference type="SAM" id="MobiDB-lite"/>
    </source>
</evidence>
<dbReference type="GO" id="GO:0003723">
    <property type="term" value="F:RNA binding"/>
    <property type="evidence" value="ECO:0007669"/>
    <property type="project" value="UniProtKB-KW"/>
</dbReference>
<feature type="compositionally biased region" description="Basic and acidic residues" evidence="12">
    <location>
        <begin position="656"/>
        <end position="668"/>
    </location>
</feature>
<feature type="domain" description="DEAD-box RNA helicase Q" evidence="15">
    <location>
        <begin position="51"/>
        <end position="79"/>
    </location>
</feature>
<feature type="domain" description="Helicase ATP-binding" evidence="13">
    <location>
        <begin position="82"/>
        <end position="254"/>
    </location>
</feature>
<keyword evidence="7" id="KW-0067">ATP-binding</keyword>
<keyword evidence="6 18" id="KW-0347">Helicase</keyword>
<evidence type="ECO:0000259" key="14">
    <source>
        <dbReference type="PROSITE" id="PS51194"/>
    </source>
</evidence>
<evidence type="ECO:0000256" key="7">
    <source>
        <dbReference type="ARBA" id="ARBA00022840"/>
    </source>
</evidence>
<dbReference type="FunFam" id="3.40.50.300:FF:000865">
    <property type="entry name" value="ATP-dependent RNA helicase DDX54"/>
    <property type="match status" value="1"/>
</dbReference>
<dbReference type="PROSITE" id="PS51195">
    <property type="entry name" value="Q_MOTIF"/>
    <property type="match status" value="1"/>
</dbReference>
<keyword evidence="9" id="KW-0539">Nucleus</keyword>
<evidence type="ECO:0000256" key="4">
    <source>
        <dbReference type="ARBA" id="ARBA00022741"/>
    </source>
</evidence>
<dbReference type="PROSITE" id="PS51192">
    <property type="entry name" value="HELICASE_ATP_BIND_1"/>
    <property type="match status" value="1"/>
</dbReference>
<keyword evidence="5" id="KW-0378">Hydrolase</keyword>